<dbReference type="InterPro" id="IPR001537">
    <property type="entry name" value="SpoU_MeTrfase"/>
</dbReference>
<evidence type="ECO:0000313" key="5">
    <source>
        <dbReference type="Proteomes" id="UP000822476"/>
    </source>
</evidence>
<dbReference type="AlphaFoldDB" id="A0A8S9YRL4"/>
<keyword evidence="1" id="KW-0489">Methyltransferase</keyword>
<dbReference type="Gene3D" id="3.40.1280.10">
    <property type="match status" value="1"/>
</dbReference>
<feature type="non-terminal residue" evidence="4">
    <location>
        <position position="490"/>
    </location>
</feature>
<dbReference type="PANTHER" id="PTHR43191:SF2">
    <property type="entry name" value="RRNA METHYLTRANSFERASE 3, MITOCHONDRIAL"/>
    <property type="match status" value="1"/>
</dbReference>
<keyword evidence="2" id="KW-0808">Transferase</keyword>
<evidence type="ECO:0000256" key="1">
    <source>
        <dbReference type="ARBA" id="ARBA00022603"/>
    </source>
</evidence>
<feature type="domain" description="RNA 2-O ribose methyltransferase substrate binding" evidence="3">
    <location>
        <begin position="152"/>
        <end position="222"/>
    </location>
</feature>
<name>A0A8S9YRL4_9TREM</name>
<dbReference type="GO" id="GO:0008173">
    <property type="term" value="F:RNA methyltransferase activity"/>
    <property type="evidence" value="ECO:0007669"/>
    <property type="project" value="InterPro"/>
</dbReference>
<dbReference type="InterPro" id="IPR051259">
    <property type="entry name" value="rRNA_Methyltransferase"/>
</dbReference>
<reference evidence="4" key="1">
    <citation type="submission" date="2019-07" db="EMBL/GenBank/DDBJ databases">
        <title>Annotation for the trematode Paragonimus miyazaki's.</title>
        <authorList>
            <person name="Choi Y.-J."/>
        </authorList>
    </citation>
    <scope>NUCLEOTIDE SEQUENCE</scope>
    <source>
        <strain evidence="4">Japan</strain>
    </source>
</reference>
<evidence type="ECO:0000259" key="3">
    <source>
        <dbReference type="SMART" id="SM00967"/>
    </source>
</evidence>
<dbReference type="Gene3D" id="3.30.1330.30">
    <property type="match status" value="1"/>
</dbReference>
<evidence type="ECO:0000313" key="4">
    <source>
        <dbReference type="EMBL" id="KAF7257625.1"/>
    </source>
</evidence>
<gene>
    <name evidence="4" type="ORF">EG68_05024</name>
</gene>
<keyword evidence="5" id="KW-1185">Reference proteome</keyword>
<dbReference type="SMART" id="SM00967">
    <property type="entry name" value="SpoU_sub_bind"/>
    <property type="match status" value="1"/>
</dbReference>
<dbReference type="GO" id="GO:0032259">
    <property type="term" value="P:methylation"/>
    <property type="evidence" value="ECO:0007669"/>
    <property type="project" value="UniProtKB-KW"/>
</dbReference>
<comment type="caution">
    <text evidence="4">The sequence shown here is derived from an EMBL/GenBank/DDBJ whole genome shotgun (WGS) entry which is preliminary data.</text>
</comment>
<evidence type="ECO:0000256" key="2">
    <source>
        <dbReference type="ARBA" id="ARBA00022679"/>
    </source>
</evidence>
<dbReference type="InterPro" id="IPR029028">
    <property type="entry name" value="Alpha/beta_knot_MTases"/>
</dbReference>
<dbReference type="InterPro" id="IPR029026">
    <property type="entry name" value="tRNA_m1G_MTases_N"/>
</dbReference>
<dbReference type="OrthoDB" id="270651at2759"/>
<dbReference type="InterPro" id="IPR013123">
    <property type="entry name" value="SpoU_subst-bd"/>
</dbReference>
<sequence>FIRTRLQTVFGLHVYFVEHSCFFHFPGITLEAKMHYLLSDCCNRTWHYTLAHICRMYTRDFRKTGYSSHELLYGDELQTRSKVRQTEGRKSDAFETLVGARPTVSHRQNLSISNEMCGRSYPELSADDPRLREAIEQARGHANMCTTERTVVLEGKRLIMDALASGGHIHSLYFSSRECLNELNLSEHLDKVFYVPHRILKRFSGLKTFPGLMAIFRVPNPSYVSRANITQGFWRPLPVTLILNGLRDPGNMGSLLRTAAGFGLSAVLVSKGSVDIWNEKVVRAGMSAHFRMPIYQDLSWAQIGSWLNEESIRGSGCMKVYIADVAVDETERLLSKYAVGDRAAEDETPVLQKSTTVNDKYPVDDSDQLGNIPTAFQAFLSSPTEPSAYRLPLTTCPHFLVDYFPVRSEVTNDLQTGHGRSKLALVVGAEAEGLSPEAYYLAHLTGGARVVIPSAVDTDSLNVLSATSVIIGEIQRQFLYSCDASPPKCK</sequence>
<dbReference type="InterPro" id="IPR029064">
    <property type="entry name" value="Ribosomal_eL30-like_sf"/>
</dbReference>
<dbReference type="Pfam" id="PF00588">
    <property type="entry name" value="SpoU_methylase"/>
    <property type="match status" value="1"/>
</dbReference>
<dbReference type="GO" id="GO:0003723">
    <property type="term" value="F:RNA binding"/>
    <property type="evidence" value="ECO:0007669"/>
    <property type="project" value="InterPro"/>
</dbReference>
<protein>
    <recommendedName>
        <fullName evidence="3">RNA 2-O ribose methyltransferase substrate binding domain-containing protein</fullName>
    </recommendedName>
</protein>
<dbReference type="GO" id="GO:0005737">
    <property type="term" value="C:cytoplasm"/>
    <property type="evidence" value="ECO:0007669"/>
    <property type="project" value="UniProtKB-ARBA"/>
</dbReference>
<dbReference type="SUPFAM" id="SSF75217">
    <property type="entry name" value="alpha/beta knot"/>
    <property type="match status" value="2"/>
</dbReference>
<proteinExistence type="predicted"/>
<dbReference type="PANTHER" id="PTHR43191">
    <property type="entry name" value="RRNA METHYLTRANSFERASE 3"/>
    <property type="match status" value="1"/>
</dbReference>
<dbReference type="EMBL" id="JTDE01002257">
    <property type="protein sequence ID" value="KAF7257625.1"/>
    <property type="molecule type" value="Genomic_DNA"/>
</dbReference>
<accession>A0A8S9YRL4</accession>
<dbReference type="GO" id="GO:0006396">
    <property type="term" value="P:RNA processing"/>
    <property type="evidence" value="ECO:0007669"/>
    <property type="project" value="InterPro"/>
</dbReference>
<dbReference type="SUPFAM" id="SSF55315">
    <property type="entry name" value="L30e-like"/>
    <property type="match status" value="1"/>
</dbReference>
<dbReference type="Proteomes" id="UP000822476">
    <property type="component" value="Unassembled WGS sequence"/>
</dbReference>
<organism evidence="4 5">
    <name type="scientific">Paragonimus skrjabini miyazakii</name>
    <dbReference type="NCBI Taxonomy" id="59628"/>
    <lineage>
        <taxon>Eukaryota</taxon>
        <taxon>Metazoa</taxon>
        <taxon>Spiralia</taxon>
        <taxon>Lophotrochozoa</taxon>
        <taxon>Platyhelminthes</taxon>
        <taxon>Trematoda</taxon>
        <taxon>Digenea</taxon>
        <taxon>Plagiorchiida</taxon>
        <taxon>Troglotremata</taxon>
        <taxon>Troglotrematidae</taxon>
        <taxon>Paragonimus</taxon>
    </lineage>
</organism>